<dbReference type="RefSeq" id="WP_197534360.1">
    <property type="nucleotide sequence ID" value="NZ_CAXBED010000352.1"/>
</dbReference>
<sequence>MGCVERDREMKRRRKRREKLQKLRKVYANAASEGEKAELLAKARKISPLFTFDE</sequence>
<proteinExistence type="predicted"/>
<gene>
    <name evidence="1" type="ORF">Mal52_43560</name>
</gene>
<reference evidence="1 2" key="1">
    <citation type="submission" date="2019-02" db="EMBL/GenBank/DDBJ databases">
        <title>Deep-cultivation of Planctomycetes and their phenomic and genomic characterization uncovers novel biology.</title>
        <authorList>
            <person name="Wiegand S."/>
            <person name="Jogler M."/>
            <person name="Boedeker C."/>
            <person name="Pinto D."/>
            <person name="Vollmers J."/>
            <person name="Rivas-Marin E."/>
            <person name="Kohn T."/>
            <person name="Peeters S.H."/>
            <person name="Heuer A."/>
            <person name="Rast P."/>
            <person name="Oberbeckmann S."/>
            <person name="Bunk B."/>
            <person name="Jeske O."/>
            <person name="Meyerdierks A."/>
            <person name="Storesund J.E."/>
            <person name="Kallscheuer N."/>
            <person name="Luecker S."/>
            <person name="Lage O.M."/>
            <person name="Pohl T."/>
            <person name="Merkel B.J."/>
            <person name="Hornburger P."/>
            <person name="Mueller R.-W."/>
            <person name="Bruemmer F."/>
            <person name="Labrenz M."/>
            <person name="Spormann A.M."/>
            <person name="Op den Camp H."/>
            <person name="Overmann J."/>
            <person name="Amann R."/>
            <person name="Jetten M.S.M."/>
            <person name="Mascher T."/>
            <person name="Medema M.H."/>
            <person name="Devos D.P."/>
            <person name="Kaster A.-K."/>
            <person name="Ovreas L."/>
            <person name="Rohde M."/>
            <person name="Galperin M.Y."/>
            <person name="Jogler C."/>
        </authorList>
    </citation>
    <scope>NUCLEOTIDE SEQUENCE [LARGE SCALE GENOMIC DNA]</scope>
    <source>
        <strain evidence="1 2">Mal52</strain>
    </source>
</reference>
<dbReference type="AlphaFoldDB" id="A0A517ZTR9"/>
<evidence type="ECO:0000313" key="2">
    <source>
        <dbReference type="Proteomes" id="UP000319383"/>
    </source>
</evidence>
<name>A0A517ZTR9_9PLAN</name>
<organism evidence="1 2">
    <name type="scientific">Symmachiella dynata</name>
    <dbReference type="NCBI Taxonomy" id="2527995"/>
    <lineage>
        <taxon>Bacteria</taxon>
        <taxon>Pseudomonadati</taxon>
        <taxon>Planctomycetota</taxon>
        <taxon>Planctomycetia</taxon>
        <taxon>Planctomycetales</taxon>
        <taxon>Planctomycetaceae</taxon>
        <taxon>Symmachiella</taxon>
    </lineage>
</organism>
<accession>A0A517ZTR9</accession>
<dbReference type="Proteomes" id="UP000319383">
    <property type="component" value="Chromosome"/>
</dbReference>
<keyword evidence="2" id="KW-1185">Reference proteome</keyword>
<dbReference type="KEGG" id="sdyn:Mal52_43560"/>
<dbReference type="InterPro" id="IPR046479">
    <property type="entry name" value="DUF6800"/>
</dbReference>
<dbReference type="Pfam" id="PF20607">
    <property type="entry name" value="DUF6800"/>
    <property type="match status" value="1"/>
</dbReference>
<protein>
    <submittedName>
        <fullName evidence="1">Uncharacterized protein</fullName>
    </submittedName>
</protein>
<dbReference type="EMBL" id="CP036276">
    <property type="protein sequence ID" value="QDU45860.1"/>
    <property type="molecule type" value="Genomic_DNA"/>
</dbReference>
<evidence type="ECO:0000313" key="1">
    <source>
        <dbReference type="EMBL" id="QDU45860.1"/>
    </source>
</evidence>